<dbReference type="EMBL" id="JBEFKJ010000013">
    <property type="protein sequence ID" value="KAL2042826.1"/>
    <property type="molecule type" value="Genomic_DNA"/>
</dbReference>
<keyword evidence="2" id="KW-1185">Reference proteome</keyword>
<evidence type="ECO:0000313" key="2">
    <source>
        <dbReference type="Proteomes" id="UP001590950"/>
    </source>
</evidence>
<protein>
    <submittedName>
        <fullName evidence="1">Uncharacterized protein</fullName>
    </submittedName>
</protein>
<reference evidence="1 2" key="1">
    <citation type="submission" date="2024-09" db="EMBL/GenBank/DDBJ databases">
        <title>Rethinking Asexuality: The Enigmatic Case of Functional Sexual Genes in Lepraria (Stereocaulaceae).</title>
        <authorList>
            <person name="Doellman M."/>
            <person name="Sun Y."/>
            <person name="Barcenas-Pena A."/>
            <person name="Lumbsch H.T."/>
            <person name="Grewe F."/>
        </authorList>
    </citation>
    <scope>NUCLEOTIDE SEQUENCE [LARGE SCALE GENOMIC DNA]</scope>
    <source>
        <strain evidence="1 2">Mercado 3170</strain>
    </source>
</reference>
<gene>
    <name evidence="1" type="ORF">N7G274_004586</name>
</gene>
<evidence type="ECO:0000313" key="1">
    <source>
        <dbReference type="EMBL" id="KAL2042826.1"/>
    </source>
</evidence>
<accession>A0ABR4AD91</accession>
<name>A0ABR4AD91_9LECA</name>
<dbReference type="Proteomes" id="UP001590950">
    <property type="component" value="Unassembled WGS sequence"/>
</dbReference>
<sequence>MLRGILYLASCYRSFISLSTAVYCSELCSLSALELLEDSNSIVPPFSFVCSIAAVATQSLPAASPSVDDPKHILDPLSSTSYGRIYSPQRMILKLDCPGCPKYDPLCDTDATALTWGFTVNGSSPQILLNNDDFYPPSKEQGCIPITAYAALPVPSTTTIYSYTVKSTEYAFRFISSRITFAVIHDHGNV</sequence>
<comment type="caution">
    <text evidence="1">The sequence shown here is derived from an EMBL/GenBank/DDBJ whole genome shotgun (WGS) entry which is preliminary data.</text>
</comment>
<proteinExistence type="predicted"/>
<organism evidence="1 2">
    <name type="scientific">Stereocaulon virgatum</name>
    <dbReference type="NCBI Taxonomy" id="373712"/>
    <lineage>
        <taxon>Eukaryota</taxon>
        <taxon>Fungi</taxon>
        <taxon>Dikarya</taxon>
        <taxon>Ascomycota</taxon>
        <taxon>Pezizomycotina</taxon>
        <taxon>Lecanoromycetes</taxon>
        <taxon>OSLEUM clade</taxon>
        <taxon>Lecanoromycetidae</taxon>
        <taxon>Lecanorales</taxon>
        <taxon>Lecanorineae</taxon>
        <taxon>Stereocaulaceae</taxon>
        <taxon>Stereocaulon</taxon>
    </lineage>
</organism>